<reference evidence="9 10" key="2">
    <citation type="submission" date="2024-10" db="EMBL/GenBank/DDBJ databases">
        <authorList>
            <person name="Ryan C."/>
        </authorList>
    </citation>
    <scope>NUCLEOTIDE SEQUENCE [LARGE SCALE GENOMIC DNA]</scope>
</reference>
<dbReference type="Gene3D" id="3.40.50.300">
    <property type="entry name" value="P-loop containing nucleotide triphosphate hydrolases"/>
    <property type="match status" value="1"/>
</dbReference>
<dbReference type="InterPro" id="IPR041118">
    <property type="entry name" value="Rx_N"/>
</dbReference>
<feature type="region of interest" description="Disordered" evidence="6">
    <location>
        <begin position="138"/>
        <end position="157"/>
    </location>
</feature>
<comment type="similarity">
    <text evidence="1">Belongs to the disease resistance NB-LRR family.</text>
</comment>
<evidence type="ECO:0000256" key="6">
    <source>
        <dbReference type="SAM" id="MobiDB-lite"/>
    </source>
</evidence>
<reference evidence="10" key="1">
    <citation type="submission" date="2024-06" db="EMBL/GenBank/DDBJ databases">
        <authorList>
            <person name="Ryan C."/>
        </authorList>
    </citation>
    <scope>NUCLEOTIDE SEQUENCE [LARGE SCALE GENOMIC DNA]</scope>
</reference>
<accession>A0ABC9AZP5</accession>
<sequence>MELAVVGASQATIKSLLSKLGSLLAEEYSLIKGVRGDIQFITDELASMQAFLSNLAKCGGEGRHDDQTEDWMKQVRDVSYDIEDCIDDFAHKIRRDPRGTGWITAVLRTLYEIQTCSTRRRIAVQIVDLKNRAQQVGERRRRYGVRDPQPGKAKGLAGLTEHDAAEHQQITRQLVRIKQPVGTDMQDLENWIVDEKRKKLGVLSVVGFGGVGKTTIAMELYRKLAPKFERRAVVTVSQTSDLEMVLRNIPSQVQKQANTREQHAKGSQNSTLEKKIPDYIGSILSRLKLPSRNEEGFLQKHRQIQEDLTKYLGENRYLLLIDDIWSSSSWLYIKKYFPENDKGSRIIVTTRIQAVAKTCSPCKDNDRVRQVKYLSGYSLQSLVIVDESSEFLKTLDSMPSYPTDLSALELSGRLLKLPKWLHKLKQLVKLTLSATALCTDNLQLLSKLGSLFSLTFSISEKKDPALAAILQKNRSDSGGEVFVPTRGFSKLKLLRIFIPILPSLNFGKNSTPELERIELRFKRFEGLHGMDKLQNLHDVLLTMDGQASDRTKSIIEGLKKTSSKYSFIVNERND</sequence>
<keyword evidence="2" id="KW-0433">Leucine-rich repeat</keyword>
<keyword evidence="3" id="KW-0677">Repeat</keyword>
<dbReference type="EMBL" id="OZ075134">
    <property type="protein sequence ID" value="CAL4990848.1"/>
    <property type="molecule type" value="Genomic_DNA"/>
</dbReference>
<evidence type="ECO:0000256" key="2">
    <source>
        <dbReference type="ARBA" id="ARBA00022614"/>
    </source>
</evidence>
<organism evidence="9 10">
    <name type="scientific">Urochloa decumbens</name>
    <dbReference type="NCBI Taxonomy" id="240449"/>
    <lineage>
        <taxon>Eukaryota</taxon>
        <taxon>Viridiplantae</taxon>
        <taxon>Streptophyta</taxon>
        <taxon>Embryophyta</taxon>
        <taxon>Tracheophyta</taxon>
        <taxon>Spermatophyta</taxon>
        <taxon>Magnoliopsida</taxon>
        <taxon>Liliopsida</taxon>
        <taxon>Poales</taxon>
        <taxon>Poaceae</taxon>
        <taxon>PACMAD clade</taxon>
        <taxon>Panicoideae</taxon>
        <taxon>Panicodae</taxon>
        <taxon>Paniceae</taxon>
        <taxon>Melinidinae</taxon>
        <taxon>Urochloa</taxon>
    </lineage>
</organism>
<dbReference type="SUPFAM" id="SSF52058">
    <property type="entry name" value="L domain-like"/>
    <property type="match status" value="1"/>
</dbReference>
<dbReference type="PANTHER" id="PTHR19338">
    <property type="entry name" value="TRANSLOCASE OF INNER MITOCHONDRIAL MEMBRANE 13 HOMOLOG"/>
    <property type="match status" value="1"/>
</dbReference>
<evidence type="ECO:0000259" key="8">
    <source>
        <dbReference type="Pfam" id="PF18052"/>
    </source>
</evidence>
<dbReference type="Pfam" id="PF00931">
    <property type="entry name" value="NB-ARC"/>
    <property type="match status" value="1"/>
</dbReference>
<dbReference type="PANTHER" id="PTHR19338:SF57">
    <property type="entry name" value="DISEASE RESISTANCE PROTEIN RPM1"/>
    <property type="match status" value="1"/>
</dbReference>
<keyword evidence="5" id="KW-0611">Plant defense</keyword>
<keyword evidence="4" id="KW-0547">Nucleotide-binding</keyword>
<dbReference type="AlphaFoldDB" id="A0ABC9AZP5"/>
<evidence type="ECO:0000259" key="7">
    <source>
        <dbReference type="Pfam" id="PF00931"/>
    </source>
</evidence>
<dbReference type="InterPro" id="IPR038005">
    <property type="entry name" value="RX-like_CC"/>
</dbReference>
<dbReference type="Gene3D" id="1.20.5.4130">
    <property type="match status" value="1"/>
</dbReference>
<dbReference type="SUPFAM" id="SSF52540">
    <property type="entry name" value="P-loop containing nucleoside triphosphate hydrolases"/>
    <property type="match status" value="1"/>
</dbReference>
<keyword evidence="10" id="KW-1185">Reference proteome</keyword>
<dbReference type="InterPro" id="IPR027417">
    <property type="entry name" value="P-loop_NTPase"/>
</dbReference>
<dbReference type="GO" id="GO:0000166">
    <property type="term" value="F:nucleotide binding"/>
    <property type="evidence" value="ECO:0007669"/>
    <property type="project" value="UniProtKB-KW"/>
</dbReference>
<dbReference type="GO" id="GO:0006952">
    <property type="term" value="P:defense response"/>
    <property type="evidence" value="ECO:0007669"/>
    <property type="project" value="UniProtKB-KW"/>
</dbReference>
<proteinExistence type="inferred from homology"/>
<evidence type="ECO:0000256" key="3">
    <source>
        <dbReference type="ARBA" id="ARBA00022737"/>
    </source>
</evidence>
<gene>
    <name evidence="9" type="ORF">URODEC1_LOCUS60403</name>
</gene>
<protein>
    <submittedName>
        <fullName evidence="9">Uncharacterized protein</fullName>
    </submittedName>
</protein>
<dbReference type="Pfam" id="PF18052">
    <property type="entry name" value="Rx_N"/>
    <property type="match status" value="1"/>
</dbReference>
<evidence type="ECO:0000313" key="9">
    <source>
        <dbReference type="EMBL" id="CAL4990848.1"/>
    </source>
</evidence>
<evidence type="ECO:0000256" key="4">
    <source>
        <dbReference type="ARBA" id="ARBA00022741"/>
    </source>
</evidence>
<dbReference type="InterPro" id="IPR002182">
    <property type="entry name" value="NB-ARC"/>
</dbReference>
<dbReference type="Proteomes" id="UP001497457">
    <property type="component" value="Chromosome 24b"/>
</dbReference>
<evidence type="ECO:0000256" key="5">
    <source>
        <dbReference type="ARBA" id="ARBA00022821"/>
    </source>
</evidence>
<evidence type="ECO:0000313" key="10">
    <source>
        <dbReference type="Proteomes" id="UP001497457"/>
    </source>
</evidence>
<dbReference type="CDD" id="cd14798">
    <property type="entry name" value="RX-CC_like"/>
    <property type="match status" value="1"/>
</dbReference>
<feature type="domain" description="NB-ARC" evidence="7">
    <location>
        <begin position="184"/>
        <end position="381"/>
    </location>
</feature>
<name>A0ABC9AZP5_9POAL</name>
<feature type="domain" description="Disease resistance N-terminal" evidence="8">
    <location>
        <begin position="13"/>
        <end position="97"/>
    </location>
</feature>
<evidence type="ECO:0000256" key="1">
    <source>
        <dbReference type="ARBA" id="ARBA00008894"/>
    </source>
</evidence>